<organism evidence="2 3">
    <name type="scientific">Deinococcus proteolyticus (strain ATCC 35074 / DSM 20540 / JCM 6276 / NBRC 101906 / NCIMB 13154 / VKM Ac-1939 / CCM 2703 / MRP)</name>
    <dbReference type="NCBI Taxonomy" id="693977"/>
    <lineage>
        <taxon>Bacteria</taxon>
        <taxon>Thermotogati</taxon>
        <taxon>Deinococcota</taxon>
        <taxon>Deinococci</taxon>
        <taxon>Deinococcales</taxon>
        <taxon>Deinococcaceae</taxon>
        <taxon>Deinococcus</taxon>
    </lineage>
</organism>
<feature type="transmembrane region" description="Helical" evidence="1">
    <location>
        <begin position="126"/>
        <end position="147"/>
    </location>
</feature>
<dbReference type="EMBL" id="CP002537">
    <property type="protein sequence ID" value="ADY27163.1"/>
    <property type="molecule type" value="Genomic_DNA"/>
</dbReference>
<keyword evidence="2" id="KW-0614">Plasmid</keyword>
<dbReference type="Proteomes" id="UP000007718">
    <property type="component" value="Plasmid pDEIPR01"/>
</dbReference>
<feature type="transmembrane region" description="Helical" evidence="1">
    <location>
        <begin position="318"/>
        <end position="339"/>
    </location>
</feature>
<feature type="transmembrane region" description="Helical" evidence="1">
    <location>
        <begin position="7"/>
        <end position="24"/>
    </location>
</feature>
<dbReference type="HOGENOM" id="CLU_034539_1_0_0"/>
<dbReference type="PANTHER" id="PTHR30238">
    <property type="entry name" value="MEMBRANE BOUND PREDICTED REDOX MODULATOR"/>
    <property type="match status" value="1"/>
</dbReference>
<keyword evidence="1" id="KW-1133">Transmembrane helix</keyword>
<feature type="transmembrane region" description="Helical" evidence="1">
    <location>
        <begin position="76"/>
        <end position="106"/>
    </location>
</feature>
<feature type="transmembrane region" description="Helical" evidence="1">
    <location>
        <begin position="36"/>
        <end position="55"/>
    </location>
</feature>
<feature type="transmembrane region" description="Helical" evidence="1">
    <location>
        <begin position="168"/>
        <end position="189"/>
    </location>
</feature>
<dbReference type="KEGG" id="dpt:Deipr_2032"/>
<feature type="transmembrane region" description="Helical" evidence="1">
    <location>
        <begin position="195"/>
        <end position="214"/>
    </location>
</feature>
<evidence type="ECO:0008006" key="4">
    <source>
        <dbReference type="Google" id="ProtNLM"/>
    </source>
</evidence>
<keyword evidence="3" id="KW-1185">Reference proteome</keyword>
<accession>F0RPW1</accession>
<evidence type="ECO:0000256" key="1">
    <source>
        <dbReference type="SAM" id="Phobius"/>
    </source>
</evidence>
<keyword evidence="1" id="KW-0812">Transmembrane</keyword>
<dbReference type="NCBIfam" id="NF010613">
    <property type="entry name" value="PRK14013.1-3"/>
    <property type="match status" value="1"/>
</dbReference>
<reference evidence="2 3" key="1">
    <citation type="submission" date="2011-02" db="EMBL/GenBank/DDBJ databases">
        <title>The complete sequence of plasmid1 of Deinococcus proteolyticus DSM 20540.</title>
        <authorList>
            <consortium name="US DOE Joint Genome Institute (JGI-PGF)"/>
            <person name="Lucas S."/>
            <person name="Copeland A."/>
            <person name="Lapidus A."/>
            <person name="Bruce D."/>
            <person name="Goodwin L."/>
            <person name="Pitluck S."/>
            <person name="Kyrpides N."/>
            <person name="Mavromatis K."/>
            <person name="Pagani I."/>
            <person name="Ivanova N."/>
            <person name="Ovchinnikova G."/>
            <person name="Zeytun A."/>
            <person name="Detter J.C."/>
            <person name="Han C."/>
            <person name="Land M."/>
            <person name="Hauser L."/>
            <person name="Markowitz V."/>
            <person name="Cheng J.-F."/>
            <person name="Hugenholtz P."/>
            <person name="Woyke T."/>
            <person name="Wu D."/>
            <person name="Pukall R."/>
            <person name="Steenblock K."/>
            <person name="Brambilla E."/>
            <person name="Klenk H.-P."/>
            <person name="Eisen J.A."/>
        </authorList>
    </citation>
    <scope>NUCLEOTIDE SEQUENCE [LARGE SCALE GENOMIC DNA]</scope>
    <source>
        <strain evidence="3">ATCC 35074 / DSM 20540 / JCM 6276 / NBRC 101906 / NCIMB 13154 / VKM Ac-1939 / CCM 2703 / MRP</strain>
        <plasmid evidence="3">Plasmid pDEIPR01</plasmid>
    </source>
</reference>
<gene>
    <name evidence="2" type="ordered locus">Deipr_2032</name>
</gene>
<dbReference type="PANTHER" id="PTHR30238:SF4">
    <property type="entry name" value="SLL1022 PROTEIN"/>
    <property type="match status" value="1"/>
</dbReference>
<dbReference type="AlphaFoldDB" id="F0RPW1"/>
<dbReference type="InterPro" id="IPR007427">
    <property type="entry name" value="DUF475"/>
</dbReference>
<dbReference type="RefSeq" id="WP_013622895.1">
    <property type="nucleotide sequence ID" value="NC_015169.1"/>
</dbReference>
<proteinExistence type="predicted"/>
<feature type="transmembrane region" description="Helical" evidence="1">
    <location>
        <begin position="261"/>
        <end position="280"/>
    </location>
</feature>
<evidence type="ECO:0000313" key="2">
    <source>
        <dbReference type="EMBL" id="ADY27163.1"/>
    </source>
</evidence>
<dbReference type="Pfam" id="PF04332">
    <property type="entry name" value="DUF475"/>
    <property type="match status" value="1"/>
</dbReference>
<geneLocation type="plasmid" evidence="2 3">
    <name>pDEIPR01</name>
</geneLocation>
<keyword evidence="1" id="KW-0472">Membrane</keyword>
<dbReference type="OrthoDB" id="9806211at2"/>
<sequence length="351" mass="38016">MKVFKEFFGFASLVTLVCLAVAAWDGYTRGGGLDAMWQALAIAVLLGVLEISLSFDNAVVNATVLRTMSQKWQQRFLTWGILIAVFGMRFIFPILIVALSAGLGFGEVVREAFANPELYAEHLERAHVTISAFGGAFLMMVFLKYFMDAAKDVHWLRRAERLLARAGKLDSIQGIIVGVLLLALVHYTVAPAEQFSALSAGLVGLLVYLMMDTVSNLFEVDGLTEKSGAAGASAFLYLEILDASFSLDGVIGAFALTKDVVLIAAGLTIGAIFVRSLTIMMVKKGTLEAYRFLEHGAHYGIGALATIMLLSMNRDVHIPELVTGLIGAGFIGLAIWSSLQANKRDRQARLN</sequence>
<dbReference type="NCBIfam" id="NF010620">
    <property type="entry name" value="PRK14013.2-6"/>
    <property type="match status" value="1"/>
</dbReference>
<protein>
    <recommendedName>
        <fullName evidence="4">Integral membrane protein TerC</fullName>
    </recommendedName>
</protein>
<evidence type="ECO:0000313" key="3">
    <source>
        <dbReference type="Proteomes" id="UP000007718"/>
    </source>
</evidence>
<name>F0RPW1_DEIPM</name>